<keyword evidence="3" id="KW-1185">Reference proteome</keyword>
<reference evidence="2" key="2">
    <citation type="submission" date="2021-02" db="EMBL/GenBank/DDBJ databases">
        <authorList>
            <person name="Kimball J.A."/>
            <person name="Haas M.W."/>
            <person name="Macchietto M."/>
            <person name="Kono T."/>
            <person name="Duquette J."/>
            <person name="Shao M."/>
        </authorList>
    </citation>
    <scope>NUCLEOTIDE SEQUENCE</scope>
    <source>
        <tissue evidence="2">Fresh leaf tissue</tissue>
    </source>
</reference>
<dbReference type="PROSITE" id="PS51375">
    <property type="entry name" value="PPR"/>
    <property type="match status" value="1"/>
</dbReference>
<dbReference type="Pfam" id="PF13041">
    <property type="entry name" value="PPR_2"/>
    <property type="match status" value="1"/>
</dbReference>
<protein>
    <recommendedName>
        <fullName evidence="4">Pentatricopeptide repeat-containing protein</fullName>
    </recommendedName>
</protein>
<dbReference type="EMBL" id="JAAALK010000283">
    <property type="protein sequence ID" value="KAG8072878.1"/>
    <property type="molecule type" value="Genomic_DNA"/>
</dbReference>
<organism evidence="2 3">
    <name type="scientific">Zizania palustris</name>
    <name type="common">Northern wild rice</name>
    <dbReference type="NCBI Taxonomy" id="103762"/>
    <lineage>
        <taxon>Eukaryota</taxon>
        <taxon>Viridiplantae</taxon>
        <taxon>Streptophyta</taxon>
        <taxon>Embryophyta</taxon>
        <taxon>Tracheophyta</taxon>
        <taxon>Spermatophyta</taxon>
        <taxon>Magnoliopsida</taxon>
        <taxon>Liliopsida</taxon>
        <taxon>Poales</taxon>
        <taxon>Poaceae</taxon>
        <taxon>BOP clade</taxon>
        <taxon>Oryzoideae</taxon>
        <taxon>Oryzeae</taxon>
        <taxon>Zizaniinae</taxon>
        <taxon>Zizania</taxon>
    </lineage>
</organism>
<gene>
    <name evidence="2" type="ORF">GUJ93_ZPchr0006g42497</name>
</gene>
<comment type="caution">
    <text evidence="2">The sequence shown here is derived from an EMBL/GenBank/DDBJ whole genome shotgun (WGS) entry which is preliminary data.</text>
</comment>
<dbReference type="OrthoDB" id="5588846at2759"/>
<dbReference type="InterPro" id="IPR002885">
    <property type="entry name" value="PPR_rpt"/>
</dbReference>
<accession>A0A8J5T2N8</accession>
<proteinExistence type="predicted"/>
<dbReference type="AlphaFoldDB" id="A0A8J5T2N8"/>
<name>A0A8J5T2N8_ZIZPA</name>
<evidence type="ECO:0000313" key="2">
    <source>
        <dbReference type="EMBL" id="KAG8072878.1"/>
    </source>
</evidence>
<evidence type="ECO:0008006" key="4">
    <source>
        <dbReference type="Google" id="ProtNLM"/>
    </source>
</evidence>
<dbReference type="Proteomes" id="UP000729402">
    <property type="component" value="Unassembled WGS sequence"/>
</dbReference>
<reference evidence="2" key="1">
    <citation type="journal article" date="2021" name="bioRxiv">
        <title>Whole Genome Assembly and Annotation of Northern Wild Rice, Zizania palustris L., Supports a Whole Genome Duplication in the Zizania Genus.</title>
        <authorList>
            <person name="Haas M."/>
            <person name="Kono T."/>
            <person name="Macchietto M."/>
            <person name="Millas R."/>
            <person name="McGilp L."/>
            <person name="Shao M."/>
            <person name="Duquette J."/>
            <person name="Hirsch C.N."/>
            <person name="Kimball J."/>
        </authorList>
    </citation>
    <scope>NUCLEOTIDE SEQUENCE</scope>
    <source>
        <tissue evidence="2">Fresh leaf tissue</tissue>
    </source>
</reference>
<sequence length="87" mass="9838">MWNSYEKGDKDAFVSILEVLCSAKKTLEDIVTDVGMYNMVFSALGKLKYVSFLSNLFEKMKINGIIPDVFTYNIMISSNGRVGLVER</sequence>
<evidence type="ECO:0000313" key="3">
    <source>
        <dbReference type="Proteomes" id="UP000729402"/>
    </source>
</evidence>
<feature type="repeat" description="PPR" evidence="1">
    <location>
        <begin position="33"/>
        <end position="67"/>
    </location>
</feature>
<dbReference type="NCBIfam" id="TIGR00756">
    <property type="entry name" value="PPR"/>
    <property type="match status" value="1"/>
</dbReference>
<evidence type="ECO:0000256" key="1">
    <source>
        <dbReference type="PROSITE-ProRule" id="PRU00708"/>
    </source>
</evidence>